<feature type="transmembrane region" description="Helical" evidence="1">
    <location>
        <begin position="120"/>
        <end position="138"/>
    </location>
</feature>
<dbReference type="Pfam" id="PF13160">
    <property type="entry name" value="DUF3995"/>
    <property type="match status" value="1"/>
</dbReference>
<evidence type="ECO:0000313" key="2">
    <source>
        <dbReference type="EMBL" id="MCC9064350.1"/>
    </source>
</evidence>
<feature type="transmembrane region" description="Helical" evidence="1">
    <location>
        <begin position="5"/>
        <end position="23"/>
    </location>
</feature>
<keyword evidence="1" id="KW-0812">Transmembrane</keyword>
<dbReference type="InterPro" id="IPR025058">
    <property type="entry name" value="DUF3995"/>
</dbReference>
<comment type="caution">
    <text evidence="2">The sequence shown here is derived from an EMBL/GenBank/DDBJ whole genome shotgun (WGS) entry which is preliminary data.</text>
</comment>
<keyword evidence="1" id="KW-0472">Membrane</keyword>
<protein>
    <submittedName>
        <fullName evidence="2">DUF3995 domain-containing protein</fullName>
    </submittedName>
</protein>
<keyword evidence="3" id="KW-1185">Reference proteome</keyword>
<name>A0ABS8MFQ8_9FLAO</name>
<dbReference type="Proteomes" id="UP001430679">
    <property type="component" value="Unassembled WGS sequence"/>
</dbReference>
<keyword evidence="1" id="KW-1133">Transmembrane helix</keyword>
<feature type="transmembrane region" description="Helical" evidence="1">
    <location>
        <begin position="78"/>
        <end position="97"/>
    </location>
</feature>
<evidence type="ECO:0000313" key="3">
    <source>
        <dbReference type="Proteomes" id="UP001430679"/>
    </source>
</evidence>
<evidence type="ECO:0000256" key="1">
    <source>
        <dbReference type="SAM" id="Phobius"/>
    </source>
</evidence>
<dbReference type="EMBL" id="JAJJMM010000001">
    <property type="protein sequence ID" value="MCC9064350.1"/>
    <property type="molecule type" value="Genomic_DNA"/>
</dbReference>
<organism evidence="2 3">
    <name type="scientific">Flavobacterium piscisymbiosum</name>
    <dbReference type="NCBI Taxonomy" id="2893753"/>
    <lineage>
        <taxon>Bacteria</taxon>
        <taxon>Pseudomonadati</taxon>
        <taxon>Bacteroidota</taxon>
        <taxon>Flavobacteriia</taxon>
        <taxon>Flavobacteriales</taxon>
        <taxon>Flavobacteriaceae</taxon>
        <taxon>Flavobacterium</taxon>
    </lineage>
</organism>
<sequence>MIITLILFLVFVTISALHFYWGFGGKWGSNAVIPTNDEGVPLFIPRTISTLIIAIGLLGFGMFYLVKYGLITTNLPEWLNKYGFLIIISIFILRGIGDFNFIGLFKKHKSSEFAINDTKYYTPLCLVIVLLTLTLVLSN</sequence>
<reference evidence="2" key="1">
    <citation type="submission" date="2021-11" db="EMBL/GenBank/DDBJ databases">
        <title>Description of novel Flavobacterium species.</title>
        <authorList>
            <person name="Saticioglu I.B."/>
            <person name="Ay H."/>
            <person name="Altun S."/>
            <person name="Duman M."/>
        </authorList>
    </citation>
    <scope>NUCLEOTIDE SEQUENCE</scope>
    <source>
        <strain evidence="2">F-30</strain>
    </source>
</reference>
<gene>
    <name evidence="2" type="ORF">LNP81_15215</name>
</gene>
<dbReference type="RefSeq" id="WP_230037239.1">
    <property type="nucleotide sequence ID" value="NZ_JAJJMM010000001.1"/>
</dbReference>
<feature type="transmembrane region" description="Helical" evidence="1">
    <location>
        <begin position="43"/>
        <end position="66"/>
    </location>
</feature>
<proteinExistence type="predicted"/>
<accession>A0ABS8MFQ8</accession>